<protein>
    <submittedName>
        <fullName evidence="2">Methyltransferase</fullName>
    </submittedName>
</protein>
<keyword evidence="2" id="KW-0808">Transferase</keyword>
<dbReference type="CDD" id="cd02440">
    <property type="entry name" value="AdoMet_MTases"/>
    <property type="match status" value="1"/>
</dbReference>
<organism evidence="2 3">
    <name type="scientific">Azorhizobium oxalatiphilum</name>
    <dbReference type="NCBI Taxonomy" id="980631"/>
    <lineage>
        <taxon>Bacteria</taxon>
        <taxon>Pseudomonadati</taxon>
        <taxon>Pseudomonadota</taxon>
        <taxon>Alphaproteobacteria</taxon>
        <taxon>Hyphomicrobiales</taxon>
        <taxon>Xanthobacteraceae</taxon>
        <taxon>Azorhizobium</taxon>
    </lineage>
</organism>
<sequence>MNMHALKQLEAEISPRLPAQTEWLLEHISQNRFLPQPPADSIFVGDGDYRAIGSEFLRHFVTLGGLRRSHRVLDVGSGIGRMAVPLTQFLHPERGSYEGFDPVLEGVMWCTTTITPAYPRFRFQRLDVAHALYNPGGVVPGAELQMPFPDGAFDFSLMVSVATHLPADELETYIREISRVLAPSGRLFLTAFVLDETAIKAEKRDTRLGFKRSGNGPCWFANQDAPLAAVGFDDGFIDHLLRSAGFDIALKSLGHWRGVEADHYQDVFVAMKRGGKA</sequence>
<proteinExistence type="predicted"/>
<dbReference type="GO" id="GO:0032259">
    <property type="term" value="P:methylation"/>
    <property type="evidence" value="ECO:0007669"/>
    <property type="project" value="UniProtKB-KW"/>
</dbReference>
<dbReference type="SUPFAM" id="SSF53335">
    <property type="entry name" value="S-adenosyl-L-methionine-dependent methyltransferases"/>
    <property type="match status" value="1"/>
</dbReference>
<dbReference type="Pfam" id="PF08241">
    <property type="entry name" value="Methyltransf_11"/>
    <property type="match status" value="1"/>
</dbReference>
<reference evidence="2" key="1">
    <citation type="journal article" date="2014" name="Int. J. Syst. Evol. Microbiol.">
        <title>Complete genome sequence of Corynebacterium casei LMG S-19264T (=DSM 44701T), isolated from a smear-ripened cheese.</title>
        <authorList>
            <consortium name="US DOE Joint Genome Institute (JGI-PGF)"/>
            <person name="Walter F."/>
            <person name="Albersmeier A."/>
            <person name="Kalinowski J."/>
            <person name="Ruckert C."/>
        </authorList>
    </citation>
    <scope>NUCLEOTIDE SEQUENCE</scope>
    <source>
        <strain evidence="2">CCM 7897</strain>
    </source>
</reference>
<dbReference type="EMBL" id="BMCT01000003">
    <property type="protein sequence ID" value="GGF66434.1"/>
    <property type="molecule type" value="Genomic_DNA"/>
</dbReference>
<comment type="caution">
    <text evidence="2">The sequence shown here is derived from an EMBL/GenBank/DDBJ whole genome shotgun (WGS) entry which is preliminary data.</text>
</comment>
<dbReference type="Gene3D" id="3.40.50.150">
    <property type="entry name" value="Vaccinia Virus protein VP39"/>
    <property type="match status" value="1"/>
</dbReference>
<keyword evidence="2" id="KW-0489">Methyltransferase</keyword>
<evidence type="ECO:0000313" key="2">
    <source>
        <dbReference type="EMBL" id="GGF66434.1"/>
    </source>
</evidence>
<dbReference type="GO" id="GO:0008757">
    <property type="term" value="F:S-adenosylmethionine-dependent methyltransferase activity"/>
    <property type="evidence" value="ECO:0007669"/>
    <property type="project" value="InterPro"/>
</dbReference>
<name>A0A917C1Q6_9HYPH</name>
<reference evidence="2" key="2">
    <citation type="submission" date="2020-09" db="EMBL/GenBank/DDBJ databases">
        <authorList>
            <person name="Sun Q."/>
            <person name="Sedlacek I."/>
        </authorList>
    </citation>
    <scope>NUCLEOTIDE SEQUENCE</scope>
    <source>
        <strain evidence="2">CCM 7897</strain>
    </source>
</reference>
<dbReference type="InterPro" id="IPR029063">
    <property type="entry name" value="SAM-dependent_MTases_sf"/>
</dbReference>
<dbReference type="RefSeq" id="WP_188579430.1">
    <property type="nucleotide sequence ID" value="NZ_BMCT01000003.1"/>
</dbReference>
<gene>
    <name evidence="2" type="ORF">GCM10007301_27650</name>
</gene>
<dbReference type="AlphaFoldDB" id="A0A917C1Q6"/>
<evidence type="ECO:0000313" key="3">
    <source>
        <dbReference type="Proteomes" id="UP000606044"/>
    </source>
</evidence>
<keyword evidence="3" id="KW-1185">Reference proteome</keyword>
<feature type="domain" description="Methyltransferase type 11" evidence="1">
    <location>
        <begin position="73"/>
        <end position="189"/>
    </location>
</feature>
<dbReference type="InterPro" id="IPR013216">
    <property type="entry name" value="Methyltransf_11"/>
</dbReference>
<accession>A0A917C1Q6</accession>
<evidence type="ECO:0000259" key="1">
    <source>
        <dbReference type="Pfam" id="PF08241"/>
    </source>
</evidence>
<dbReference type="Proteomes" id="UP000606044">
    <property type="component" value="Unassembled WGS sequence"/>
</dbReference>